<evidence type="ECO:0000313" key="1">
    <source>
        <dbReference type="EMBL" id="MFC6888499.1"/>
    </source>
</evidence>
<dbReference type="AlphaFoldDB" id="A0ABD5UKW0"/>
<dbReference type="RefSeq" id="WP_379765585.1">
    <property type="nucleotide sequence ID" value="NZ_JBHSXI010000005.1"/>
</dbReference>
<keyword evidence="2" id="KW-1185">Reference proteome</keyword>
<organism evidence="1 2">
    <name type="scientific">Halorubrum trueperi</name>
    <dbReference type="NCBI Taxonomy" id="2004704"/>
    <lineage>
        <taxon>Archaea</taxon>
        <taxon>Methanobacteriati</taxon>
        <taxon>Methanobacteriota</taxon>
        <taxon>Stenosarchaea group</taxon>
        <taxon>Halobacteria</taxon>
        <taxon>Halobacteriales</taxon>
        <taxon>Haloferacaceae</taxon>
        <taxon>Halorubrum</taxon>
    </lineage>
</organism>
<protein>
    <submittedName>
        <fullName evidence="1">Uncharacterized protein</fullName>
    </submittedName>
</protein>
<evidence type="ECO:0000313" key="2">
    <source>
        <dbReference type="Proteomes" id="UP001596333"/>
    </source>
</evidence>
<comment type="caution">
    <text evidence="1">The sequence shown here is derived from an EMBL/GenBank/DDBJ whole genome shotgun (WGS) entry which is preliminary data.</text>
</comment>
<accession>A0ABD5UKW0</accession>
<reference evidence="1 2" key="1">
    <citation type="journal article" date="2019" name="Int. J. Syst. Evol. Microbiol.">
        <title>The Global Catalogue of Microorganisms (GCM) 10K type strain sequencing project: providing services to taxonomists for standard genome sequencing and annotation.</title>
        <authorList>
            <consortium name="The Broad Institute Genomics Platform"/>
            <consortium name="The Broad Institute Genome Sequencing Center for Infectious Disease"/>
            <person name="Wu L."/>
            <person name="Ma J."/>
        </authorList>
    </citation>
    <scope>NUCLEOTIDE SEQUENCE [LARGE SCALE GENOMIC DNA]</scope>
    <source>
        <strain evidence="1 2">Y73</strain>
    </source>
</reference>
<sequence length="65" mass="6515">MTAVSFPQADGIGRIPLASPPITSITDEFLNDPETATEDAPEAGAGVVVVESDLDGMLLAGGSLS</sequence>
<name>A0ABD5UKW0_9EURY</name>
<proteinExistence type="predicted"/>
<dbReference type="EMBL" id="JBHSXI010000005">
    <property type="protein sequence ID" value="MFC6888499.1"/>
    <property type="molecule type" value="Genomic_DNA"/>
</dbReference>
<dbReference type="Proteomes" id="UP001596333">
    <property type="component" value="Unassembled WGS sequence"/>
</dbReference>
<gene>
    <name evidence="1" type="ORF">ACFQEY_05505</name>
</gene>